<proteinExistence type="predicted"/>
<organism evidence="1 2">
    <name type="scientific">Pseudoglutamicibacter albus</name>
    <dbReference type="NCBI Taxonomy" id="98671"/>
    <lineage>
        <taxon>Bacteria</taxon>
        <taxon>Bacillati</taxon>
        <taxon>Actinomycetota</taxon>
        <taxon>Actinomycetes</taxon>
        <taxon>Micrococcales</taxon>
        <taxon>Micrococcaceae</taxon>
        <taxon>Pseudoglutamicibacter</taxon>
    </lineage>
</organism>
<dbReference type="Proteomes" id="UP001180715">
    <property type="component" value="Unassembled WGS sequence"/>
</dbReference>
<gene>
    <name evidence="1" type="ORF">J2S67_000921</name>
</gene>
<evidence type="ECO:0000313" key="1">
    <source>
        <dbReference type="EMBL" id="MDR7293653.1"/>
    </source>
</evidence>
<comment type="caution">
    <text evidence="1">The sequence shown here is derived from an EMBL/GenBank/DDBJ whole genome shotgun (WGS) entry which is preliminary data.</text>
</comment>
<keyword evidence="2" id="KW-1185">Reference proteome</keyword>
<dbReference type="Pfam" id="PF04464">
    <property type="entry name" value="Glyphos_transf"/>
    <property type="match status" value="1"/>
</dbReference>
<evidence type="ECO:0000313" key="2">
    <source>
        <dbReference type="Proteomes" id="UP001180715"/>
    </source>
</evidence>
<dbReference type="InterPro" id="IPR043148">
    <property type="entry name" value="TagF_C"/>
</dbReference>
<accession>A0ABU1YZ87</accession>
<sequence length="436" mass="47056">MPRGVSPLDAVLKVRRIAGRSFSLGSAGLKALNDQLAKRAAARRFASSTDAEYSVALVHAGGPLTTYQMRQWVRPLNALDEHLREQGVPGAAIIVRDPRVMQQCADIAKVPVVLAWGMAEVIEALNKPSVRVALYANNNTLNFQAMAAQIPAHVHVGHGESDKASMVSNQLRAYDAALIAGQGARDRLAARLVGLDRVALYEVGRPQMDFPDPPPASVPETAKKTVFYAPTWEGDRAEMSYSSLVSCGSAVVEDLVDAGYRLIYRPHPQTGKNSSLHAAADRAIRQTLHRAGAEHVVDDQPGLGWQWDVADYAVLDVSAMAFDALAADKPTVVIAPEHEQAERVSGGILESLVVLDPRQAKASGQAGARDGGICELLKVAEREESVAQRRRCAAYYFGDVTPGAQRRRFVDACWDILITRDRALVDTLGLASVLST</sequence>
<dbReference type="InterPro" id="IPR007554">
    <property type="entry name" value="Glycerophosphate_synth"/>
</dbReference>
<dbReference type="EMBL" id="JAVDXX010000001">
    <property type="protein sequence ID" value="MDR7293653.1"/>
    <property type="molecule type" value="Genomic_DNA"/>
</dbReference>
<evidence type="ECO:0008006" key="3">
    <source>
        <dbReference type="Google" id="ProtNLM"/>
    </source>
</evidence>
<reference evidence="1" key="1">
    <citation type="submission" date="2023-07" db="EMBL/GenBank/DDBJ databases">
        <title>Sequencing the genomes of 1000 actinobacteria strains.</title>
        <authorList>
            <person name="Klenk H.-P."/>
        </authorList>
    </citation>
    <scope>NUCLEOTIDE SEQUENCE</scope>
    <source>
        <strain evidence="1">DSM 13068</strain>
    </source>
</reference>
<name>A0ABU1YZ87_9MICC</name>
<protein>
    <recommendedName>
        <fullName evidence="3">CDP-glycerol--glycerophosphate glycerophosphotransferase</fullName>
    </recommendedName>
</protein>
<dbReference type="RefSeq" id="WP_310246739.1">
    <property type="nucleotide sequence ID" value="NZ_JAVDXX010000001.1"/>
</dbReference>
<dbReference type="Gene3D" id="3.40.50.12580">
    <property type="match status" value="1"/>
</dbReference>